<accession>A0A4R5U049</accession>
<keyword evidence="1" id="KW-0472">Membrane</keyword>
<feature type="transmembrane region" description="Helical" evidence="1">
    <location>
        <begin position="265"/>
        <end position="285"/>
    </location>
</feature>
<keyword evidence="1" id="KW-0812">Transmembrane</keyword>
<dbReference type="RefSeq" id="WP_133403244.1">
    <property type="nucleotide sequence ID" value="NZ_SMTK01000002.1"/>
</dbReference>
<evidence type="ECO:0000256" key="1">
    <source>
        <dbReference type="SAM" id="Phobius"/>
    </source>
</evidence>
<keyword evidence="1" id="KW-1133">Transmembrane helix</keyword>
<feature type="transmembrane region" description="Helical" evidence="1">
    <location>
        <begin position="42"/>
        <end position="62"/>
    </location>
</feature>
<dbReference type="AlphaFoldDB" id="A0A4R5U049"/>
<dbReference type="Proteomes" id="UP000295411">
    <property type="component" value="Unassembled WGS sequence"/>
</dbReference>
<name>A0A4R5U049_9MICC</name>
<evidence type="ECO:0000313" key="3">
    <source>
        <dbReference type="Proteomes" id="UP000295411"/>
    </source>
</evidence>
<feature type="transmembrane region" description="Helical" evidence="1">
    <location>
        <begin position="238"/>
        <end position="258"/>
    </location>
</feature>
<dbReference type="EMBL" id="SMTK01000002">
    <property type="protein sequence ID" value="TDK26893.1"/>
    <property type="molecule type" value="Genomic_DNA"/>
</dbReference>
<dbReference type="PANTHER" id="PTHR34821:SF2">
    <property type="entry name" value="INNER MEMBRANE PROTEIN YDCZ"/>
    <property type="match status" value="1"/>
</dbReference>
<evidence type="ECO:0000313" key="2">
    <source>
        <dbReference type="EMBL" id="TDK26893.1"/>
    </source>
</evidence>
<feature type="transmembrane region" description="Helical" evidence="1">
    <location>
        <begin position="171"/>
        <end position="187"/>
    </location>
</feature>
<organism evidence="2 3">
    <name type="scientific">Arthrobacter crusticola</name>
    <dbReference type="NCBI Taxonomy" id="2547960"/>
    <lineage>
        <taxon>Bacteria</taxon>
        <taxon>Bacillati</taxon>
        <taxon>Actinomycetota</taxon>
        <taxon>Actinomycetes</taxon>
        <taxon>Micrococcales</taxon>
        <taxon>Micrococcaceae</taxon>
        <taxon>Arthrobacter</taxon>
    </lineage>
</organism>
<sequence length="335" mass="33842">MTSSAPLPPLIGIPVALAAGTAIPVQGRINGALGARLDDGVAAALVSFGTGLVVMILISLVLPRGRAGFRAIGPSVRERRFPPVYLGAGAIGAFFVFSQSLTISLIGVALFSVAAVMGQSLSGLVVDRLGIGPAGKRSATPMRIIGVVLTVVSVIWAVSPRFGAAGEPSSWLIPVLLPVAAGILLSFQQAMNGTAAFHYGTPITATLVNFIAGTVVLLAAWLAKVAIAGPGNALPSEWWYYLGGPMGCVFIGLGALLVRSLGVLLTGLGLIGGQLVGSLALDLFVPAPGSVVAFATVAGTLLTLVAIVLTTLPWPRGAAAAAARRRRTGTTAGRT</sequence>
<feature type="transmembrane region" description="Helical" evidence="1">
    <location>
        <begin position="108"/>
        <end position="130"/>
    </location>
</feature>
<proteinExistence type="predicted"/>
<gene>
    <name evidence="2" type="ORF">E2F48_06955</name>
</gene>
<feature type="transmembrane region" description="Helical" evidence="1">
    <location>
        <begin position="199"/>
        <end position="223"/>
    </location>
</feature>
<feature type="transmembrane region" description="Helical" evidence="1">
    <location>
        <begin position="83"/>
        <end position="102"/>
    </location>
</feature>
<protein>
    <submittedName>
        <fullName evidence="2">DMT family transporter</fullName>
    </submittedName>
</protein>
<dbReference type="InterPro" id="IPR006750">
    <property type="entry name" value="YdcZ"/>
</dbReference>
<feature type="transmembrane region" description="Helical" evidence="1">
    <location>
        <begin position="142"/>
        <end position="159"/>
    </location>
</feature>
<comment type="caution">
    <text evidence="2">The sequence shown here is derived from an EMBL/GenBank/DDBJ whole genome shotgun (WGS) entry which is preliminary data.</text>
</comment>
<dbReference type="GO" id="GO:0005886">
    <property type="term" value="C:plasma membrane"/>
    <property type="evidence" value="ECO:0007669"/>
    <property type="project" value="TreeGrafter"/>
</dbReference>
<keyword evidence="3" id="KW-1185">Reference proteome</keyword>
<reference evidence="2 3" key="1">
    <citation type="submission" date="2019-03" db="EMBL/GenBank/DDBJ databases">
        <title>Arthrobacter sp. nov., an bacterium isolated from biocrust in Mu Us Desert.</title>
        <authorList>
            <person name="Lixiong L."/>
        </authorList>
    </citation>
    <scope>NUCLEOTIDE SEQUENCE [LARGE SCALE GENOMIC DNA]</scope>
    <source>
        <strain evidence="2 3">SLN-3</strain>
    </source>
</reference>
<dbReference type="Pfam" id="PF04657">
    <property type="entry name" value="DMT_YdcZ"/>
    <property type="match status" value="2"/>
</dbReference>
<dbReference type="PANTHER" id="PTHR34821">
    <property type="entry name" value="INNER MEMBRANE PROTEIN YDCZ"/>
    <property type="match status" value="1"/>
</dbReference>
<feature type="transmembrane region" description="Helical" evidence="1">
    <location>
        <begin position="291"/>
        <end position="314"/>
    </location>
</feature>
<dbReference type="OrthoDB" id="6463253at2"/>